<keyword evidence="8" id="KW-1185">Reference proteome</keyword>
<accession>A0A2P1P7W1</accession>
<evidence type="ECO:0000256" key="1">
    <source>
        <dbReference type="ARBA" id="ARBA00004167"/>
    </source>
</evidence>
<dbReference type="RefSeq" id="WP_106874193.1">
    <property type="nucleotide sequence ID" value="NZ_CP027845.1"/>
</dbReference>
<dbReference type="Gene3D" id="3.10.450.230">
    <property type="entry name" value="VirB8 protein"/>
    <property type="match status" value="1"/>
</dbReference>
<comment type="subcellular location">
    <subcellularLocation>
        <location evidence="1">Membrane</location>
        <topology evidence="1">Single-pass membrane protein</topology>
    </subcellularLocation>
</comment>
<evidence type="ECO:0000313" key="7">
    <source>
        <dbReference type="EMBL" id="AVP87325.1"/>
    </source>
</evidence>
<name>A0A2P1P7W1_9RICK</name>
<dbReference type="Proteomes" id="UP000241762">
    <property type="component" value="Chromosome"/>
</dbReference>
<evidence type="ECO:0000256" key="3">
    <source>
        <dbReference type="ARBA" id="ARBA00022989"/>
    </source>
</evidence>
<proteinExistence type="predicted"/>
<sequence length="236" mass="28614">MESQDSRDEYLKKYFADLNVWYNDKYVKPFTHKSYIICFLVYSIVLCIAMGINIYKLFPLGHSIRYLIQLDNYRNNKKIYLVKPKNRHEDYLTFFSKYLVKNYVEQREIYDYIKLKEQILFVKSKSTPQVFNQFYSYLQVDNPNSPILRYEDQVKRFVYPLSNDMLDRNTAKMKFRSIVYDSKSNLIENLIWEAQVGFEINTNYFDNETKPTLYFVVTDYKLKLLENKLESDEKKT</sequence>
<evidence type="ECO:0000313" key="8">
    <source>
        <dbReference type="Proteomes" id="UP000241762"/>
    </source>
</evidence>
<gene>
    <name evidence="7" type="ORF">phytr_3740</name>
</gene>
<dbReference type="InterPro" id="IPR007430">
    <property type="entry name" value="VirB8"/>
</dbReference>
<dbReference type="SUPFAM" id="SSF54427">
    <property type="entry name" value="NTF2-like"/>
    <property type="match status" value="1"/>
</dbReference>
<dbReference type="GO" id="GO:0016020">
    <property type="term" value="C:membrane"/>
    <property type="evidence" value="ECO:0007669"/>
    <property type="project" value="UniProtKB-SubCell"/>
</dbReference>
<dbReference type="KEGG" id="ptc:phytr_3740"/>
<dbReference type="AlphaFoldDB" id="A0A2P1P7W1"/>
<evidence type="ECO:0000256" key="4">
    <source>
        <dbReference type="ARBA" id="ARBA00023136"/>
    </source>
</evidence>
<organism evidence="7 8">
    <name type="scientific">Candidatus Phycorickettsia trachydisci</name>
    <dbReference type="NCBI Taxonomy" id="2115978"/>
    <lineage>
        <taxon>Bacteria</taxon>
        <taxon>Pseudomonadati</taxon>
        <taxon>Pseudomonadota</taxon>
        <taxon>Alphaproteobacteria</taxon>
        <taxon>Rickettsiales</taxon>
        <taxon>Rickettsiaceae</taxon>
        <taxon>Candidatus Phycorickettsia</taxon>
    </lineage>
</organism>
<dbReference type="CDD" id="cd16424">
    <property type="entry name" value="VirB8"/>
    <property type="match status" value="1"/>
</dbReference>
<evidence type="ECO:0000256" key="2">
    <source>
        <dbReference type="ARBA" id="ARBA00022692"/>
    </source>
</evidence>
<feature type="transmembrane region" description="Helical" evidence="5">
    <location>
        <begin position="34"/>
        <end position="55"/>
    </location>
</feature>
<evidence type="ECO:0000256" key="5">
    <source>
        <dbReference type="SAM" id="Phobius"/>
    </source>
</evidence>
<dbReference type="InterPro" id="IPR032710">
    <property type="entry name" value="NTF2-like_dom_sf"/>
</dbReference>
<reference evidence="7 8" key="1">
    <citation type="submission" date="2018-03" db="EMBL/GenBank/DDBJ databases">
        <title>A gene transfer event suggests a long-term partnership between eustigmatophyte algae and a novel lineage of endosymbiotic bacteria.</title>
        <authorList>
            <person name="Yurchenko T."/>
            <person name="Sevcikova T."/>
            <person name="Pribyl P."/>
            <person name="El Karkouri K."/>
            <person name="Klimes V."/>
            <person name="Amaral R."/>
            <person name="Zbrankova V."/>
            <person name="Kim E."/>
            <person name="Raoult D."/>
            <person name="Santos L.M.A."/>
            <person name="Elias M."/>
        </authorList>
    </citation>
    <scope>NUCLEOTIDE SEQUENCE [LARGE SCALE GENOMIC DNA]</scope>
    <source>
        <strain evidence="7">CCALA 838</strain>
    </source>
</reference>
<protein>
    <submittedName>
        <fullName evidence="7">Type IV secretion system protein VirB8</fullName>
    </submittedName>
</protein>
<keyword evidence="3 5" id="KW-1133">Transmembrane helix</keyword>
<dbReference type="EMBL" id="CP027845">
    <property type="protein sequence ID" value="AVP87325.1"/>
    <property type="molecule type" value="Genomic_DNA"/>
</dbReference>
<keyword evidence="2 5" id="KW-0812">Transmembrane</keyword>
<dbReference type="Pfam" id="PF04335">
    <property type="entry name" value="VirB8"/>
    <property type="match status" value="1"/>
</dbReference>
<evidence type="ECO:0000259" key="6">
    <source>
        <dbReference type="Pfam" id="PF04335"/>
    </source>
</evidence>
<dbReference type="OrthoDB" id="7161678at2"/>
<keyword evidence="4 5" id="KW-0472">Membrane</keyword>
<feature type="domain" description="Bacterial virulence protein VirB8" evidence="6">
    <location>
        <begin position="41"/>
        <end position="202"/>
    </location>
</feature>